<evidence type="ECO:0000256" key="4">
    <source>
        <dbReference type="ARBA" id="ARBA00022448"/>
    </source>
</evidence>
<comment type="catalytic activity">
    <reaction evidence="18">
        <text>Cu(+)(in) + ATP + H2O = Cu(+)(out) + ADP + phosphate + H(+)</text>
        <dbReference type="Rhea" id="RHEA:25792"/>
        <dbReference type="ChEBI" id="CHEBI:15377"/>
        <dbReference type="ChEBI" id="CHEBI:15378"/>
        <dbReference type="ChEBI" id="CHEBI:30616"/>
        <dbReference type="ChEBI" id="CHEBI:43474"/>
        <dbReference type="ChEBI" id="CHEBI:49552"/>
        <dbReference type="ChEBI" id="CHEBI:456216"/>
        <dbReference type="EC" id="7.2.2.8"/>
    </reaction>
</comment>
<dbReference type="GO" id="GO:0016887">
    <property type="term" value="F:ATP hydrolysis activity"/>
    <property type="evidence" value="ECO:0007669"/>
    <property type="project" value="InterPro"/>
</dbReference>
<dbReference type="SUPFAM" id="SSF55008">
    <property type="entry name" value="HMA, heavy metal-associated domain"/>
    <property type="match status" value="1"/>
</dbReference>
<evidence type="ECO:0000256" key="2">
    <source>
        <dbReference type="ARBA" id="ARBA00006024"/>
    </source>
</evidence>
<dbReference type="PROSITE" id="PS00154">
    <property type="entry name" value="ATPASE_E1_E2"/>
    <property type="match status" value="1"/>
</dbReference>
<dbReference type="Pfam" id="PF00702">
    <property type="entry name" value="Hydrolase"/>
    <property type="match status" value="1"/>
</dbReference>
<dbReference type="GO" id="GO:0005886">
    <property type="term" value="C:plasma membrane"/>
    <property type="evidence" value="ECO:0007669"/>
    <property type="project" value="UniProtKB-SubCell"/>
</dbReference>
<evidence type="ECO:0000256" key="18">
    <source>
        <dbReference type="ARBA" id="ARBA00049289"/>
    </source>
</evidence>
<dbReference type="AlphaFoldDB" id="A0A151CFQ8"/>
<keyword evidence="15" id="KW-0186">Copper</keyword>
<comment type="similarity">
    <text evidence="2 19">Belongs to the cation transport ATPase (P-type) (TC 3.A.3) family. Type IB subfamily.</text>
</comment>
<evidence type="ECO:0000256" key="8">
    <source>
        <dbReference type="ARBA" id="ARBA00022723"/>
    </source>
</evidence>
<dbReference type="Pfam" id="PF00122">
    <property type="entry name" value="E1-E2_ATPase"/>
    <property type="match status" value="1"/>
</dbReference>
<keyword evidence="8 19" id="KW-0479">Metal-binding</keyword>
<dbReference type="GO" id="GO:0005524">
    <property type="term" value="F:ATP binding"/>
    <property type="evidence" value="ECO:0007669"/>
    <property type="project" value="UniProtKB-UniRule"/>
</dbReference>
<dbReference type="InterPro" id="IPR001757">
    <property type="entry name" value="P_typ_ATPase"/>
</dbReference>
<dbReference type="InterPro" id="IPR036412">
    <property type="entry name" value="HAD-like_sf"/>
</dbReference>
<dbReference type="GO" id="GO:0005507">
    <property type="term" value="F:copper ion binding"/>
    <property type="evidence" value="ECO:0007669"/>
    <property type="project" value="TreeGrafter"/>
</dbReference>
<dbReference type="InterPro" id="IPR021993">
    <property type="entry name" value="ATPase-cat-bd"/>
</dbReference>
<accession>A0A151CFQ8</accession>
<comment type="caution">
    <text evidence="21">The sequence shown here is derived from an EMBL/GenBank/DDBJ whole genome shotgun (WGS) entry which is preliminary data.</text>
</comment>
<dbReference type="InterPro" id="IPR036163">
    <property type="entry name" value="HMA_dom_sf"/>
</dbReference>
<evidence type="ECO:0000256" key="16">
    <source>
        <dbReference type="ARBA" id="ARBA00023065"/>
    </source>
</evidence>
<keyword evidence="17 19" id="KW-0472">Membrane</keyword>
<keyword evidence="5 19" id="KW-1003">Cell membrane</keyword>
<dbReference type="STRING" id="1630136.AS592_05800"/>
<dbReference type="GO" id="GO:0140581">
    <property type="term" value="F:P-type monovalent copper transporter activity"/>
    <property type="evidence" value="ECO:0007669"/>
    <property type="project" value="UniProtKB-EC"/>
</dbReference>
<evidence type="ECO:0000256" key="10">
    <source>
        <dbReference type="ARBA" id="ARBA00022796"/>
    </source>
</evidence>
<evidence type="ECO:0000256" key="5">
    <source>
        <dbReference type="ARBA" id="ARBA00022475"/>
    </source>
</evidence>
<dbReference type="PANTHER" id="PTHR43520:SF5">
    <property type="entry name" value="CATION-TRANSPORTING P-TYPE ATPASE-RELATED"/>
    <property type="match status" value="1"/>
</dbReference>
<evidence type="ECO:0000256" key="6">
    <source>
        <dbReference type="ARBA" id="ARBA00022553"/>
    </source>
</evidence>
<keyword evidence="7 19" id="KW-0812">Transmembrane</keyword>
<feature type="domain" description="HMA" evidence="20">
    <location>
        <begin position="90"/>
        <end position="156"/>
    </location>
</feature>
<dbReference type="Proteomes" id="UP000075359">
    <property type="component" value="Unassembled WGS sequence"/>
</dbReference>
<dbReference type="InterPro" id="IPR023299">
    <property type="entry name" value="ATPase_P-typ_cyto_dom_N"/>
</dbReference>
<dbReference type="InterPro" id="IPR027256">
    <property type="entry name" value="P-typ_ATPase_IB"/>
</dbReference>
<dbReference type="GO" id="GO:0043682">
    <property type="term" value="F:P-type divalent copper transporter activity"/>
    <property type="evidence" value="ECO:0007669"/>
    <property type="project" value="TreeGrafter"/>
</dbReference>
<dbReference type="InterPro" id="IPR023214">
    <property type="entry name" value="HAD_sf"/>
</dbReference>
<dbReference type="EMBL" id="LNKT01000034">
    <property type="protein sequence ID" value="KYJ86309.1"/>
    <property type="molecule type" value="Genomic_DNA"/>
</dbReference>
<evidence type="ECO:0000256" key="9">
    <source>
        <dbReference type="ARBA" id="ARBA00022741"/>
    </source>
</evidence>
<feature type="transmembrane region" description="Helical" evidence="19">
    <location>
        <begin position="243"/>
        <end position="265"/>
    </location>
</feature>
<feature type="transmembrane region" description="Helical" evidence="19">
    <location>
        <begin position="423"/>
        <end position="445"/>
    </location>
</feature>
<dbReference type="Gene3D" id="2.70.150.10">
    <property type="entry name" value="Calcium-transporting ATPase, cytoplasmic transduction domain A"/>
    <property type="match status" value="1"/>
</dbReference>
<dbReference type="Pfam" id="PF00403">
    <property type="entry name" value="HMA"/>
    <property type="match status" value="1"/>
</dbReference>
<dbReference type="SUPFAM" id="SSF81665">
    <property type="entry name" value="Calcium ATPase, transmembrane domain M"/>
    <property type="match status" value="1"/>
</dbReference>
<feature type="transmembrane region" description="Helical" evidence="19">
    <location>
        <begin position="754"/>
        <end position="771"/>
    </location>
</feature>
<evidence type="ECO:0000256" key="7">
    <source>
        <dbReference type="ARBA" id="ARBA00022692"/>
    </source>
</evidence>
<dbReference type="InterPro" id="IPR008250">
    <property type="entry name" value="ATPase_P-typ_transduc_dom_A_sf"/>
</dbReference>
<keyword evidence="14 19" id="KW-1133">Transmembrane helix</keyword>
<organism evidence="21 22">
    <name type="scientific">Sulfurovum riftiae</name>
    <dbReference type="NCBI Taxonomy" id="1630136"/>
    <lineage>
        <taxon>Bacteria</taxon>
        <taxon>Pseudomonadati</taxon>
        <taxon>Campylobacterota</taxon>
        <taxon>Epsilonproteobacteria</taxon>
        <taxon>Campylobacterales</taxon>
        <taxon>Sulfurovaceae</taxon>
        <taxon>Sulfurovum</taxon>
    </lineage>
</organism>
<evidence type="ECO:0000256" key="17">
    <source>
        <dbReference type="ARBA" id="ARBA00023136"/>
    </source>
</evidence>
<keyword evidence="11 19" id="KW-0067">ATP-binding</keyword>
<dbReference type="Gene3D" id="3.40.50.1000">
    <property type="entry name" value="HAD superfamily/HAD-like"/>
    <property type="match status" value="1"/>
</dbReference>
<dbReference type="SUPFAM" id="SSF56784">
    <property type="entry name" value="HAD-like"/>
    <property type="match status" value="1"/>
</dbReference>
<dbReference type="RefSeq" id="WP_067331168.1">
    <property type="nucleotide sequence ID" value="NZ_LNKT01000034.1"/>
</dbReference>
<keyword evidence="13" id="KW-1278">Translocase</keyword>
<evidence type="ECO:0000256" key="19">
    <source>
        <dbReference type="RuleBase" id="RU362081"/>
    </source>
</evidence>
<comment type="subcellular location">
    <subcellularLocation>
        <location evidence="1">Cell membrane</location>
        <topology evidence="1">Multi-pass membrane protein</topology>
    </subcellularLocation>
</comment>
<dbReference type="EC" id="7.2.2.8" evidence="3"/>
<dbReference type="PRINTS" id="PR00119">
    <property type="entry name" value="CATATPASE"/>
</dbReference>
<keyword evidence="4" id="KW-0813">Transport</keyword>
<dbReference type="PANTHER" id="PTHR43520">
    <property type="entry name" value="ATP7, ISOFORM B"/>
    <property type="match status" value="1"/>
</dbReference>
<dbReference type="FunFam" id="3.40.50.1000:FF:000144">
    <property type="entry name" value="copper-transporting ATPase 1 isoform X2"/>
    <property type="match status" value="1"/>
</dbReference>
<dbReference type="NCBIfam" id="TIGR01525">
    <property type="entry name" value="ATPase-IB_hvy"/>
    <property type="match status" value="1"/>
</dbReference>
<dbReference type="InterPro" id="IPR006121">
    <property type="entry name" value="HMA_dom"/>
</dbReference>
<dbReference type="PRINTS" id="PR00942">
    <property type="entry name" value="CUATPASEI"/>
</dbReference>
<evidence type="ECO:0000313" key="21">
    <source>
        <dbReference type="EMBL" id="KYJ86309.1"/>
    </source>
</evidence>
<sequence length="804" mass="88316">MAQIACTHCNLKFDESVMITETKDGKALHFCCKGCQGVYHLLESEGLDTFYDKLGDTALQPAIQKSEDLEKFDLEGFRNKYIKEHEDGLYEINLIIEGIHCSACVWLNEKVLHKTDGVIEATINYTNNKAKIVWDPDEIKLSKIIETIRSIGYNAYPYDPALQEERANKTKKEYYSRILVAVFGSMNIMWIAIAHYAGYFSGMRQEFKDILNVAEFILATPVLFYSGWVFFRGAWYGYRNKIVNMDTLVASGALSAYIYSIYAMVTQRGEVYFDSVAMIITFVLVGKYLEVLSKKHAVDTLDSIMGSTPTEVTVIQDSEKALVSVENVSLGDIIELKPGEKVVIDGVVTHGEGSFDESSLTGESEAVFKQKGDCILSGSICLDSVVRYEATKDVSSSLLHSIVSLLEESITKKPRIEQLADTISGYFSTIILITAVLTFIGWWFFGGEFEHALIIGISVIVIACPCALGLATPMATLVGISMAAKRNILFKEAGYLETMAKSDLLALDKTGTITEGKPSVVAEKTYSDYDRNLLHALVSTSNHPISNGIKRYLEEKGEAFSTLDLEDIKTIQAKGLEASYNGLKLVGGNASFMQDHGIACNDAAEHTLFYFAIEGKLVARFELSDTIREGAKEAIAAIKAMGIEVVMLTGDHAKSACSIAEEVGIEEVYSDLLPQDKAAYIKAQQEEGDHIVVMVGDGINDSIALAQSNIAIAMGNGADVAISVSDVVLMDEKLQSIYEAYRLSRRTYRAVKENLSFSLLYNTVAVPLAMAGYVTPLIAALSMSLSSLVVVGNSMRIKFLKFKG</sequence>
<keyword evidence="9 19" id="KW-0547">Nucleotide-binding</keyword>
<evidence type="ECO:0000256" key="1">
    <source>
        <dbReference type="ARBA" id="ARBA00004651"/>
    </source>
</evidence>
<dbReference type="FunFam" id="3.30.70.100:FF:000005">
    <property type="entry name" value="Copper-exporting P-type ATPase A"/>
    <property type="match status" value="1"/>
</dbReference>
<gene>
    <name evidence="21" type="ORF">AS592_05800</name>
</gene>
<dbReference type="InterPro" id="IPR023298">
    <property type="entry name" value="ATPase_P-typ_TM_dom_sf"/>
</dbReference>
<evidence type="ECO:0000256" key="14">
    <source>
        <dbReference type="ARBA" id="ARBA00022989"/>
    </source>
</evidence>
<feature type="transmembrane region" description="Helical" evidence="19">
    <location>
        <begin position="178"/>
        <end position="198"/>
    </location>
</feature>
<dbReference type="Gene3D" id="3.30.70.100">
    <property type="match status" value="1"/>
</dbReference>
<keyword evidence="12" id="KW-0460">Magnesium</keyword>
<dbReference type="InterPro" id="IPR059000">
    <property type="entry name" value="ATPase_P-type_domA"/>
</dbReference>
<dbReference type="CDD" id="cd00371">
    <property type="entry name" value="HMA"/>
    <property type="match status" value="1"/>
</dbReference>
<feature type="transmembrane region" description="Helical" evidence="19">
    <location>
        <begin position="210"/>
        <end position="231"/>
    </location>
</feature>
<dbReference type="PROSITE" id="PS50846">
    <property type="entry name" value="HMA_2"/>
    <property type="match status" value="1"/>
</dbReference>
<dbReference type="Gene3D" id="3.40.1110.10">
    <property type="entry name" value="Calcium-transporting ATPase, cytoplasmic domain N"/>
    <property type="match status" value="1"/>
</dbReference>
<dbReference type="SUPFAM" id="SSF81653">
    <property type="entry name" value="Calcium ATPase, transduction domain A"/>
    <property type="match status" value="1"/>
</dbReference>
<dbReference type="InterPro" id="IPR011017">
    <property type="entry name" value="TRASH_dom"/>
</dbReference>
<keyword evidence="10" id="KW-0187">Copper transport</keyword>
<evidence type="ECO:0000256" key="13">
    <source>
        <dbReference type="ARBA" id="ARBA00022967"/>
    </source>
</evidence>
<dbReference type="Pfam" id="PF12156">
    <property type="entry name" value="ATPase-cat_bd"/>
    <property type="match status" value="1"/>
</dbReference>
<reference evidence="21 22" key="1">
    <citation type="submission" date="2015-11" db="EMBL/GenBank/DDBJ databases">
        <title>Draft genome of Sulfurovum riftiae 1812E, a member of the Epsilonproteobacteria isolated from the tube of the deep-sea hydrothermal vent tubewom Riftia pachyptila.</title>
        <authorList>
            <person name="Vetriani C."/>
            <person name="Giovannelli D."/>
        </authorList>
    </citation>
    <scope>NUCLEOTIDE SEQUENCE [LARGE SCALE GENOMIC DNA]</scope>
    <source>
        <strain evidence="21 22">1812E</strain>
    </source>
</reference>
<proteinExistence type="inferred from homology"/>
<keyword evidence="6" id="KW-0597">Phosphoprotein</keyword>
<evidence type="ECO:0000256" key="11">
    <source>
        <dbReference type="ARBA" id="ARBA00022840"/>
    </source>
</evidence>
<protein>
    <recommendedName>
        <fullName evidence="3">P-type Cu(+) transporter</fullName>
        <ecNumber evidence="3">7.2.2.8</ecNumber>
    </recommendedName>
</protein>
<dbReference type="GO" id="GO:0055070">
    <property type="term" value="P:copper ion homeostasis"/>
    <property type="evidence" value="ECO:0007669"/>
    <property type="project" value="TreeGrafter"/>
</dbReference>
<dbReference type="SMART" id="SM00746">
    <property type="entry name" value="TRASH"/>
    <property type="match status" value="1"/>
</dbReference>
<dbReference type="NCBIfam" id="TIGR01511">
    <property type="entry name" value="ATPase-IB1_Cu"/>
    <property type="match status" value="1"/>
</dbReference>
<name>A0A151CFQ8_9BACT</name>
<feature type="transmembrane region" description="Helical" evidence="19">
    <location>
        <begin position="451"/>
        <end position="480"/>
    </location>
</feature>
<evidence type="ECO:0000256" key="3">
    <source>
        <dbReference type="ARBA" id="ARBA00012517"/>
    </source>
</evidence>
<dbReference type="PRINTS" id="PR00943">
    <property type="entry name" value="CUATPASE"/>
</dbReference>
<evidence type="ECO:0000256" key="12">
    <source>
        <dbReference type="ARBA" id="ARBA00022842"/>
    </source>
</evidence>
<keyword evidence="22" id="KW-1185">Reference proteome</keyword>
<evidence type="ECO:0000313" key="22">
    <source>
        <dbReference type="Proteomes" id="UP000075359"/>
    </source>
</evidence>
<dbReference type="InterPro" id="IPR018303">
    <property type="entry name" value="ATPase_P-typ_P_site"/>
</dbReference>
<dbReference type="OrthoDB" id="2490525at2"/>
<evidence type="ECO:0000259" key="20">
    <source>
        <dbReference type="PROSITE" id="PS50846"/>
    </source>
</evidence>
<dbReference type="NCBIfam" id="TIGR01494">
    <property type="entry name" value="ATPase_P-type"/>
    <property type="match status" value="1"/>
</dbReference>
<feature type="transmembrane region" description="Helical" evidence="19">
    <location>
        <begin position="271"/>
        <end position="289"/>
    </location>
</feature>
<evidence type="ECO:0000256" key="15">
    <source>
        <dbReference type="ARBA" id="ARBA00023008"/>
    </source>
</evidence>
<keyword evidence="16" id="KW-0406">Ion transport</keyword>